<organism evidence="2">
    <name type="scientific">marine sediment metagenome</name>
    <dbReference type="NCBI Taxonomy" id="412755"/>
    <lineage>
        <taxon>unclassified sequences</taxon>
        <taxon>metagenomes</taxon>
        <taxon>ecological metagenomes</taxon>
    </lineage>
</organism>
<protein>
    <submittedName>
        <fullName evidence="2">Uncharacterized protein</fullName>
    </submittedName>
</protein>
<dbReference type="EMBL" id="LAZR01045981">
    <property type="protein sequence ID" value="KKK97590.1"/>
    <property type="molecule type" value="Genomic_DNA"/>
</dbReference>
<accession>A0A0F9AH16</accession>
<comment type="caution">
    <text evidence="2">The sequence shown here is derived from an EMBL/GenBank/DDBJ whole genome shotgun (WGS) entry which is preliminary data.</text>
</comment>
<name>A0A0F9AH16_9ZZZZ</name>
<evidence type="ECO:0000256" key="1">
    <source>
        <dbReference type="SAM" id="MobiDB-lite"/>
    </source>
</evidence>
<sequence>MAQPFQLPNKKVLKGQGSQKLQETKKNEQKPQQRNNPPTGV</sequence>
<dbReference type="AlphaFoldDB" id="A0A0F9AH16"/>
<feature type="compositionally biased region" description="Polar residues" evidence="1">
    <location>
        <begin position="32"/>
        <end position="41"/>
    </location>
</feature>
<reference evidence="2" key="1">
    <citation type="journal article" date="2015" name="Nature">
        <title>Complex archaea that bridge the gap between prokaryotes and eukaryotes.</title>
        <authorList>
            <person name="Spang A."/>
            <person name="Saw J.H."/>
            <person name="Jorgensen S.L."/>
            <person name="Zaremba-Niedzwiedzka K."/>
            <person name="Martijn J."/>
            <person name="Lind A.E."/>
            <person name="van Eijk R."/>
            <person name="Schleper C."/>
            <person name="Guy L."/>
            <person name="Ettema T.J."/>
        </authorList>
    </citation>
    <scope>NUCLEOTIDE SEQUENCE</scope>
</reference>
<evidence type="ECO:0000313" key="2">
    <source>
        <dbReference type="EMBL" id="KKK97590.1"/>
    </source>
</evidence>
<feature type="region of interest" description="Disordered" evidence="1">
    <location>
        <begin position="1"/>
        <end position="41"/>
    </location>
</feature>
<feature type="compositionally biased region" description="Basic and acidic residues" evidence="1">
    <location>
        <begin position="22"/>
        <end position="31"/>
    </location>
</feature>
<gene>
    <name evidence="2" type="ORF">LCGC14_2651200</name>
</gene>
<feature type="non-terminal residue" evidence="2">
    <location>
        <position position="1"/>
    </location>
</feature>
<proteinExistence type="predicted"/>